<gene>
    <name evidence="2" type="ORF">E4U03_00575</name>
</gene>
<dbReference type="EMBL" id="SPQC01000001">
    <property type="protein sequence ID" value="TFU24437.1"/>
    <property type="molecule type" value="Genomic_DNA"/>
</dbReference>
<evidence type="ECO:0000313" key="3">
    <source>
        <dbReference type="Proteomes" id="UP000297951"/>
    </source>
</evidence>
<reference evidence="2 3" key="1">
    <citation type="submission" date="2019-03" db="EMBL/GenBank/DDBJ databases">
        <title>Diversity of the mouse oral microbiome.</title>
        <authorList>
            <person name="Joseph S."/>
            <person name="Aduse-Opoku J."/>
            <person name="Curtis M."/>
            <person name="Wade W."/>
            <person name="Hashim A."/>
        </authorList>
    </citation>
    <scope>NUCLEOTIDE SEQUENCE [LARGE SCALE GENOMIC DNA]</scope>
    <source>
        <strain evidence="3">irhom_31</strain>
    </source>
</reference>
<dbReference type="InterPro" id="IPR052345">
    <property type="entry name" value="Rad_response_metalloprotease"/>
</dbReference>
<dbReference type="InterPro" id="IPR010359">
    <property type="entry name" value="IrrE_HExxH"/>
</dbReference>
<dbReference type="PANTHER" id="PTHR43236:SF1">
    <property type="entry name" value="BLL7220 PROTEIN"/>
    <property type="match status" value="1"/>
</dbReference>
<dbReference type="AlphaFoldDB" id="A0A4Y9F8G9"/>
<dbReference type="Proteomes" id="UP000297951">
    <property type="component" value="Unassembled WGS sequence"/>
</dbReference>
<dbReference type="Gene3D" id="1.10.10.2910">
    <property type="match status" value="1"/>
</dbReference>
<proteinExistence type="predicted"/>
<name>A0A4Y9F8G9_9MICC</name>
<dbReference type="Pfam" id="PF06114">
    <property type="entry name" value="Peptidase_M78"/>
    <property type="match status" value="1"/>
</dbReference>
<dbReference type="PANTHER" id="PTHR43236">
    <property type="entry name" value="ANTITOXIN HIGA1"/>
    <property type="match status" value="1"/>
</dbReference>
<organism evidence="2 3">
    <name type="scientific">Rothia nasimurium</name>
    <dbReference type="NCBI Taxonomy" id="85336"/>
    <lineage>
        <taxon>Bacteria</taxon>
        <taxon>Bacillati</taxon>
        <taxon>Actinomycetota</taxon>
        <taxon>Actinomycetes</taxon>
        <taxon>Micrococcales</taxon>
        <taxon>Micrococcaceae</taxon>
        <taxon>Rothia</taxon>
    </lineage>
</organism>
<evidence type="ECO:0000313" key="2">
    <source>
        <dbReference type="EMBL" id="TFU24437.1"/>
    </source>
</evidence>
<dbReference type="OrthoDB" id="9794834at2"/>
<comment type="caution">
    <text evidence="2">The sequence shown here is derived from an EMBL/GenBank/DDBJ whole genome shotgun (WGS) entry which is preliminary data.</text>
</comment>
<evidence type="ECO:0000259" key="1">
    <source>
        <dbReference type="Pfam" id="PF06114"/>
    </source>
</evidence>
<sequence length="262" mass="29811">MQMGKVRAEIIGWMKVSRDLAYGTSVFRQDRVRSERSYIQSATLGFQSYRSAIPSVSDGRTSLHPHTHLHRGGYSMVAISPSRTLPVWQAARYEARQLLESKVWDGTYPVKITPFARALDVNVNYTDLEHVSGLIVKKGRDIPAEVLLNSKESYQRRRFTLAHELGHLIERSTISGDQQFDFVDLRPDPLFTAQNSTYNLHEFYADEFAGSLLMPATKVEELRSEGWSVARMAAFFDVTPSAMSKRIERLMKHDESKVPDAL</sequence>
<protein>
    <submittedName>
        <fullName evidence="2">ImmA/IrrE family metallo-endopeptidase</fullName>
    </submittedName>
</protein>
<feature type="domain" description="IrrE N-terminal-like" evidence="1">
    <location>
        <begin position="117"/>
        <end position="247"/>
    </location>
</feature>
<accession>A0A4Y9F8G9</accession>